<dbReference type="Pfam" id="PF13577">
    <property type="entry name" value="SnoaL_4"/>
    <property type="match status" value="1"/>
</dbReference>
<dbReference type="Proteomes" id="UP001215503">
    <property type="component" value="Unassembled WGS sequence"/>
</dbReference>
<evidence type="ECO:0000259" key="1">
    <source>
        <dbReference type="Pfam" id="PF13577"/>
    </source>
</evidence>
<feature type="domain" description="SnoaL-like" evidence="1">
    <location>
        <begin position="7"/>
        <end position="146"/>
    </location>
</feature>
<comment type="caution">
    <text evidence="2">The sequence shown here is derived from an EMBL/GenBank/DDBJ whole genome shotgun (WGS) entry which is preliminary data.</text>
</comment>
<sequence>MADEMTKLLAREEIRDLIKRWCRAIDRLDLGAIRDVFHPDAYDDHGSFKGGVDALIAWIAERHSSIPFSMHAVTNCLVDFLAEDEALAETYCIAMQKYPVESRGALEALVGKLDMPADKSLDMTIACRYVDIVTRRDGCWKIARRTVVFDSVSVVPGVAVPRPEDTGWVGGKRGGEGADRDLVYQILARGTV</sequence>
<keyword evidence="3" id="KW-1185">Reference proteome</keyword>
<dbReference type="CDD" id="cd00531">
    <property type="entry name" value="NTF2_like"/>
    <property type="match status" value="1"/>
</dbReference>
<dbReference type="Gene3D" id="3.10.450.50">
    <property type="match status" value="1"/>
</dbReference>
<dbReference type="InterPro" id="IPR037401">
    <property type="entry name" value="SnoaL-like"/>
</dbReference>
<evidence type="ECO:0000313" key="2">
    <source>
        <dbReference type="EMBL" id="MDF2097091.1"/>
    </source>
</evidence>
<organism evidence="2 3">
    <name type="scientific">Aquibaculum arenosum</name>
    <dbReference type="NCBI Taxonomy" id="3032591"/>
    <lineage>
        <taxon>Bacteria</taxon>
        <taxon>Pseudomonadati</taxon>
        <taxon>Pseudomonadota</taxon>
        <taxon>Alphaproteobacteria</taxon>
        <taxon>Rhodospirillales</taxon>
        <taxon>Rhodovibrionaceae</taxon>
        <taxon>Aquibaculum</taxon>
    </lineage>
</organism>
<evidence type="ECO:0000313" key="3">
    <source>
        <dbReference type="Proteomes" id="UP001215503"/>
    </source>
</evidence>
<protein>
    <submittedName>
        <fullName evidence="2">Nuclear transport factor 2 family protein</fullName>
    </submittedName>
</protein>
<dbReference type="InterPro" id="IPR032710">
    <property type="entry name" value="NTF2-like_dom_sf"/>
</dbReference>
<dbReference type="SUPFAM" id="SSF54427">
    <property type="entry name" value="NTF2-like"/>
    <property type="match status" value="1"/>
</dbReference>
<dbReference type="EMBL" id="JARHUD010000009">
    <property type="protein sequence ID" value="MDF2097091.1"/>
    <property type="molecule type" value="Genomic_DNA"/>
</dbReference>
<name>A0ABT5YQN5_9PROT</name>
<accession>A0ABT5YQN5</accession>
<dbReference type="RefSeq" id="WP_275823862.1">
    <property type="nucleotide sequence ID" value="NZ_JARHUD010000009.1"/>
</dbReference>
<proteinExistence type="predicted"/>
<gene>
    <name evidence="2" type="ORF">P2G67_14005</name>
</gene>
<reference evidence="2 3" key="1">
    <citation type="submission" date="2023-03" db="EMBL/GenBank/DDBJ databases">
        <title>Fodinicurvata sp. CAU 1616 isolated from sea sendiment.</title>
        <authorList>
            <person name="Kim W."/>
        </authorList>
    </citation>
    <scope>NUCLEOTIDE SEQUENCE [LARGE SCALE GENOMIC DNA]</scope>
    <source>
        <strain evidence="2 3">CAU 1616</strain>
    </source>
</reference>